<evidence type="ECO:0000256" key="3">
    <source>
        <dbReference type="PIRNR" id="PIRNR002070"/>
    </source>
</evidence>
<reference evidence="5 6" key="1">
    <citation type="submission" date="2022-07" db="EMBL/GenBank/DDBJ databases">
        <title>Methylomonas rivi sp. nov., Methylomonas rosea sp. nov., Methylomonas aureus sp. nov. and Methylomonas subterranea sp. nov., four novel methanotrophs isolated from a freshwater creek and the deep terrestrial subsurface.</title>
        <authorList>
            <person name="Abin C."/>
            <person name="Sankaranarayanan K."/>
            <person name="Garner C."/>
            <person name="Sindelar R."/>
            <person name="Kotary K."/>
            <person name="Garner R."/>
            <person name="Barclay S."/>
            <person name="Lawson P."/>
            <person name="Krumholz L."/>
        </authorList>
    </citation>
    <scope>NUCLEOTIDE SEQUENCE [LARGE SCALE GENOMIC DNA]</scope>
    <source>
        <strain evidence="5 6">WSC-7</strain>
    </source>
</reference>
<dbReference type="Proteomes" id="UP001524570">
    <property type="component" value="Unassembled WGS sequence"/>
</dbReference>
<dbReference type="InterPro" id="IPR000424">
    <property type="entry name" value="Primosome_PriB/ssb"/>
</dbReference>
<dbReference type="EMBL" id="JANIBL010000003">
    <property type="protein sequence ID" value="MCQ8116132.1"/>
    <property type="molecule type" value="Genomic_DNA"/>
</dbReference>
<dbReference type="PIRSF" id="PIRSF002070">
    <property type="entry name" value="SSB"/>
    <property type="match status" value="1"/>
</dbReference>
<evidence type="ECO:0000256" key="1">
    <source>
        <dbReference type="ARBA" id="ARBA00023125"/>
    </source>
</evidence>
<organism evidence="5 6">
    <name type="scientific">Methylomonas rosea</name>
    <dbReference type="NCBI Taxonomy" id="2952227"/>
    <lineage>
        <taxon>Bacteria</taxon>
        <taxon>Pseudomonadati</taxon>
        <taxon>Pseudomonadota</taxon>
        <taxon>Gammaproteobacteria</taxon>
        <taxon>Methylococcales</taxon>
        <taxon>Methylococcaceae</taxon>
        <taxon>Methylomonas</taxon>
    </lineage>
</organism>
<keyword evidence="2" id="KW-0234">DNA repair</keyword>
<evidence type="ECO:0000313" key="5">
    <source>
        <dbReference type="EMBL" id="MCQ8116132.1"/>
    </source>
</evidence>
<evidence type="ECO:0000256" key="4">
    <source>
        <dbReference type="SAM" id="MobiDB-lite"/>
    </source>
</evidence>
<keyword evidence="6" id="KW-1185">Reference proteome</keyword>
<name>A0ABT1TNS2_9GAMM</name>
<dbReference type="SUPFAM" id="SSF50249">
    <property type="entry name" value="Nucleic acid-binding proteins"/>
    <property type="match status" value="1"/>
</dbReference>
<comment type="subunit">
    <text evidence="2">Homotetramer.</text>
</comment>
<comment type="function">
    <text evidence="2">Plays an important role in DNA replication, recombination and repair. Binds to ssDNA and to an array of partner proteins to recruit them to their sites of action during DNA metabolism.</text>
</comment>
<feature type="short sequence motif" description="Important for interaction with partner proteins" evidence="2">
    <location>
        <begin position="129"/>
        <end position="134"/>
    </location>
</feature>
<evidence type="ECO:0000313" key="6">
    <source>
        <dbReference type="Proteomes" id="UP001524570"/>
    </source>
</evidence>
<sequence>MLNKVQLIGRLGGDPDVRYLPDGTPTATVNLATTRRWKDRNTQERKEETEWHRVVFFSGLADIVKQYLAKGALIYVEGRLKTRKWQDRDSQERYTTEIIASDLKMLSGKPGDTAPASTNSPAPAADDFDDDIPF</sequence>
<keyword evidence="1 2" id="KW-0238">DNA-binding</keyword>
<comment type="caution">
    <text evidence="2">Lacks conserved residue(s) required for the propagation of feature annotation.</text>
</comment>
<dbReference type="HAMAP" id="MF_00984">
    <property type="entry name" value="SSB"/>
    <property type="match status" value="1"/>
</dbReference>
<dbReference type="PROSITE" id="PS50935">
    <property type="entry name" value="SSB"/>
    <property type="match status" value="1"/>
</dbReference>
<dbReference type="Gene3D" id="2.40.50.140">
    <property type="entry name" value="Nucleic acid-binding proteins"/>
    <property type="match status" value="1"/>
</dbReference>
<feature type="region of interest" description="Disordered" evidence="4">
    <location>
        <begin position="105"/>
        <end position="134"/>
    </location>
</feature>
<protein>
    <recommendedName>
        <fullName evidence="2 3">Single-stranded DNA-binding protein</fullName>
        <shortName evidence="2">SSB</shortName>
    </recommendedName>
</protein>
<dbReference type="PANTHER" id="PTHR10302:SF27">
    <property type="entry name" value="SINGLE-STRANDED DNA-BINDING PROTEIN"/>
    <property type="match status" value="1"/>
</dbReference>
<keyword evidence="2" id="KW-0227">DNA damage</keyword>
<dbReference type="Pfam" id="PF00436">
    <property type="entry name" value="SSB"/>
    <property type="match status" value="1"/>
</dbReference>
<gene>
    <name evidence="5" type="ORF">NP589_01765</name>
</gene>
<dbReference type="CDD" id="cd04496">
    <property type="entry name" value="SSB_OBF"/>
    <property type="match status" value="1"/>
</dbReference>
<dbReference type="GO" id="GO:0003677">
    <property type="term" value="F:DNA binding"/>
    <property type="evidence" value="ECO:0007669"/>
    <property type="project" value="UniProtKB-KW"/>
</dbReference>
<proteinExistence type="inferred from homology"/>
<keyword evidence="2" id="KW-0233">DNA recombination</keyword>
<feature type="compositionally biased region" description="Low complexity" evidence="4">
    <location>
        <begin position="112"/>
        <end position="125"/>
    </location>
</feature>
<keyword evidence="2" id="KW-0235">DNA replication</keyword>
<dbReference type="PANTHER" id="PTHR10302">
    <property type="entry name" value="SINGLE-STRANDED DNA-BINDING PROTEIN"/>
    <property type="match status" value="1"/>
</dbReference>
<dbReference type="RefSeq" id="WP_256605409.1">
    <property type="nucleotide sequence ID" value="NZ_JANIBL010000003.1"/>
</dbReference>
<dbReference type="InterPro" id="IPR011344">
    <property type="entry name" value="ssDNA-bd"/>
</dbReference>
<dbReference type="NCBIfam" id="TIGR00621">
    <property type="entry name" value="ssb"/>
    <property type="match status" value="1"/>
</dbReference>
<accession>A0ABT1TNS2</accession>
<comment type="caution">
    <text evidence="5">The sequence shown here is derived from an EMBL/GenBank/DDBJ whole genome shotgun (WGS) entry which is preliminary data.</text>
</comment>
<evidence type="ECO:0000256" key="2">
    <source>
        <dbReference type="HAMAP-Rule" id="MF_00984"/>
    </source>
</evidence>
<dbReference type="InterPro" id="IPR012340">
    <property type="entry name" value="NA-bd_OB-fold"/>
</dbReference>